<evidence type="ECO:0000313" key="1">
    <source>
        <dbReference type="EMBL" id="QGV77995.1"/>
    </source>
</evidence>
<dbReference type="PANTHER" id="PTHR43611">
    <property type="entry name" value="ALPHA-D-GLUCOSE 1-PHOSPHATE PHOSPHATASE"/>
    <property type="match status" value="1"/>
</dbReference>
<reference evidence="1 2" key="1">
    <citation type="submission" date="2018-12" db="EMBL/GenBank/DDBJ databases">
        <title>Complete genome sequence of Streptomyces ficellus NRRL8067, the producer of ficellomycin, feldamycin and nojirimycin.</title>
        <authorList>
            <person name="Zhang H."/>
            <person name="Yue R."/>
            <person name="Liu Y."/>
            <person name="Li M."/>
            <person name="Mu H."/>
            <person name="Zhang J."/>
        </authorList>
    </citation>
    <scope>NUCLEOTIDE SEQUENCE [LARGE SCALE GENOMIC DNA]</scope>
    <source>
        <strain evidence="1 2">NRRL 8067</strain>
    </source>
</reference>
<dbReference type="Gene3D" id="3.40.50.1000">
    <property type="entry name" value="HAD superfamily/HAD-like"/>
    <property type="match status" value="1"/>
</dbReference>
<protein>
    <submittedName>
        <fullName evidence="1">HAD family phosphatase</fullName>
    </submittedName>
</protein>
<dbReference type="PRINTS" id="PR00413">
    <property type="entry name" value="HADHALOGNASE"/>
</dbReference>
<dbReference type="KEGG" id="sfic:EIZ62_06815"/>
<dbReference type="RefSeq" id="WP_156691811.1">
    <property type="nucleotide sequence ID" value="NZ_CP034279.1"/>
</dbReference>
<dbReference type="PANTHER" id="PTHR43611:SF3">
    <property type="entry name" value="FLAVIN MONONUCLEOTIDE HYDROLASE 1, CHLOROPLATIC"/>
    <property type="match status" value="1"/>
</dbReference>
<dbReference type="Pfam" id="PF00702">
    <property type="entry name" value="Hydrolase"/>
    <property type="match status" value="1"/>
</dbReference>
<dbReference type="EMBL" id="CP034279">
    <property type="protein sequence ID" value="QGV77995.1"/>
    <property type="molecule type" value="Genomic_DNA"/>
</dbReference>
<dbReference type="SFLD" id="SFLDS00003">
    <property type="entry name" value="Haloacid_Dehalogenase"/>
    <property type="match status" value="1"/>
</dbReference>
<gene>
    <name evidence="1" type="ORF">EIZ62_06815</name>
</gene>
<name>A0A6I6FFZ8_9ACTN</name>
<dbReference type="InterPro" id="IPR006439">
    <property type="entry name" value="HAD-SF_hydro_IA"/>
</dbReference>
<dbReference type="InterPro" id="IPR023214">
    <property type="entry name" value="HAD_sf"/>
</dbReference>
<dbReference type="SFLD" id="SFLDG01129">
    <property type="entry name" value="C1.5:_HAD__Beta-PGM__Phosphata"/>
    <property type="match status" value="1"/>
</dbReference>
<dbReference type="OrthoDB" id="9797415at2"/>
<dbReference type="NCBIfam" id="TIGR01509">
    <property type="entry name" value="HAD-SF-IA-v3"/>
    <property type="match status" value="1"/>
</dbReference>
<proteinExistence type="predicted"/>
<dbReference type="SUPFAM" id="SSF56784">
    <property type="entry name" value="HAD-like"/>
    <property type="match status" value="1"/>
</dbReference>
<dbReference type="InterPro" id="IPR036412">
    <property type="entry name" value="HAD-like_sf"/>
</dbReference>
<dbReference type="Proteomes" id="UP000422572">
    <property type="component" value="Chromosome"/>
</dbReference>
<evidence type="ECO:0000313" key="2">
    <source>
        <dbReference type="Proteomes" id="UP000422572"/>
    </source>
</evidence>
<sequence>MTAVLFDMFGVIARLQSPSSRARLEQTAAVDGADFWDGYWALRPPYDRGDQSAAEYWGAVAAAVGTTFDERRVAELVAADVASWGEVDDDMTAYIRELAAGGTRIGLLSNIPEDLAADYERRHPWLRHFEVLAFSCRIGHAKPEPAAYHWCSKTFGLPPEDIVFVDDRTDNVLAAEAAGMRGHRFTSLAALREDLSDLP</sequence>
<dbReference type="AlphaFoldDB" id="A0A6I6FFZ8"/>
<keyword evidence="2" id="KW-1185">Reference proteome</keyword>
<organism evidence="1 2">
    <name type="scientific">Streptomyces ficellus</name>
    <dbReference type="NCBI Taxonomy" id="1977088"/>
    <lineage>
        <taxon>Bacteria</taxon>
        <taxon>Bacillati</taxon>
        <taxon>Actinomycetota</taxon>
        <taxon>Actinomycetes</taxon>
        <taxon>Kitasatosporales</taxon>
        <taxon>Streptomycetaceae</taxon>
        <taxon>Streptomyces</taxon>
    </lineage>
</organism>
<accession>A0A6I6FFZ8</accession>
<dbReference type="CDD" id="cd02603">
    <property type="entry name" value="HAD_sEH-N_like"/>
    <property type="match status" value="1"/>
</dbReference>